<feature type="domain" description="HTH bat-type" evidence="3">
    <location>
        <begin position="155"/>
        <end position="205"/>
    </location>
</feature>
<keyword evidence="6" id="KW-1185">Reference proteome</keyword>
<comment type="caution">
    <text evidence="5">The sequence shown here is derived from an EMBL/GenBank/DDBJ whole genome shotgun (WGS) entry which is preliminary data.</text>
</comment>
<reference evidence="5 6" key="1">
    <citation type="journal article" date="2019" name="Int. J. Syst. Evol. Microbiol.">
        <title>The Global Catalogue of Microorganisms (GCM) 10K type strain sequencing project: providing services to taxonomists for standard genome sequencing and annotation.</title>
        <authorList>
            <consortium name="The Broad Institute Genomics Platform"/>
            <consortium name="The Broad Institute Genome Sequencing Center for Infectious Disease"/>
            <person name="Wu L."/>
            <person name="Ma J."/>
        </authorList>
    </citation>
    <scope>NUCLEOTIDE SEQUENCE [LARGE SCALE GENOMIC DNA]</scope>
    <source>
        <strain evidence="5 6">CGMCC 1.12543</strain>
    </source>
</reference>
<protein>
    <submittedName>
        <fullName evidence="5">Helix-turn-helix domain-containing protein</fullName>
    </submittedName>
</protein>
<keyword evidence="1" id="KW-0805">Transcription regulation</keyword>
<dbReference type="RefSeq" id="WP_247418866.1">
    <property type="nucleotide sequence ID" value="NZ_JALLGW010000002.1"/>
</dbReference>
<dbReference type="InterPro" id="IPR031803">
    <property type="entry name" value="BAT_GAF/HTH-assoc"/>
</dbReference>
<evidence type="ECO:0000313" key="5">
    <source>
        <dbReference type="EMBL" id="MFC5970168.1"/>
    </source>
</evidence>
<evidence type="ECO:0000259" key="4">
    <source>
        <dbReference type="Pfam" id="PF15915"/>
    </source>
</evidence>
<name>A0ABD5RIQ2_9EURY</name>
<dbReference type="PANTHER" id="PTHR34236:SF1">
    <property type="entry name" value="DIMETHYL SULFOXIDE REDUCTASE TRANSCRIPTIONAL ACTIVATOR"/>
    <property type="match status" value="1"/>
</dbReference>
<dbReference type="InterPro" id="IPR007050">
    <property type="entry name" value="HTH_bacterioopsin"/>
</dbReference>
<sequence>MGTVATLAIPAEEFALWETLDAVPDASFECERIVESGENVMPLLWARAPDGDALERALLADSSANDVSLLSAFDDEWLYRMEWVDHIQLITHMLTNSHATILSAVTEDSRWVVRILFPDHDSLATANEFCHDHGLTFDLLSIVKMEGDPSARYGLTGAQYDAIVTAHEHGYFAVPRRCSLKEIAREEGISHQAFSERLRRGLEALVEETLVVGQSSEVAPTARR</sequence>
<dbReference type="PANTHER" id="PTHR34236">
    <property type="entry name" value="DIMETHYL SULFOXIDE REDUCTASE TRANSCRIPTIONAL ACTIVATOR"/>
    <property type="match status" value="1"/>
</dbReference>
<evidence type="ECO:0000259" key="3">
    <source>
        <dbReference type="Pfam" id="PF04967"/>
    </source>
</evidence>
<evidence type="ECO:0000256" key="2">
    <source>
        <dbReference type="ARBA" id="ARBA00023163"/>
    </source>
</evidence>
<keyword evidence="2" id="KW-0804">Transcription</keyword>
<dbReference type="Pfam" id="PF15915">
    <property type="entry name" value="BAT"/>
    <property type="match status" value="1"/>
</dbReference>
<dbReference type="EMBL" id="JBHSQH010000001">
    <property type="protein sequence ID" value="MFC5970168.1"/>
    <property type="molecule type" value="Genomic_DNA"/>
</dbReference>
<dbReference type="Pfam" id="PF04967">
    <property type="entry name" value="HTH_10"/>
    <property type="match status" value="1"/>
</dbReference>
<gene>
    <name evidence="5" type="ORF">ACFPYI_02375</name>
</gene>
<dbReference type="AlphaFoldDB" id="A0ABD5RIQ2"/>
<organism evidence="5 6">
    <name type="scientific">Halomarina salina</name>
    <dbReference type="NCBI Taxonomy" id="1872699"/>
    <lineage>
        <taxon>Archaea</taxon>
        <taxon>Methanobacteriati</taxon>
        <taxon>Methanobacteriota</taxon>
        <taxon>Stenosarchaea group</taxon>
        <taxon>Halobacteria</taxon>
        <taxon>Halobacteriales</taxon>
        <taxon>Natronomonadaceae</taxon>
        <taxon>Halomarina</taxon>
    </lineage>
</organism>
<proteinExistence type="predicted"/>
<evidence type="ECO:0000313" key="6">
    <source>
        <dbReference type="Proteomes" id="UP001596099"/>
    </source>
</evidence>
<dbReference type="Proteomes" id="UP001596099">
    <property type="component" value="Unassembled WGS sequence"/>
</dbReference>
<feature type="domain" description="Bacterioopsin transcriptional activator GAF and HTH associated" evidence="4">
    <location>
        <begin position="14"/>
        <end position="148"/>
    </location>
</feature>
<evidence type="ECO:0000256" key="1">
    <source>
        <dbReference type="ARBA" id="ARBA00023015"/>
    </source>
</evidence>
<accession>A0ABD5RIQ2</accession>